<name>A0ABR7PEL4_9FIRM</name>
<comment type="caution">
    <text evidence="1">The sequence shown here is derived from an EMBL/GenBank/DDBJ whole genome shotgun (WGS) entry which is preliminary data.</text>
</comment>
<gene>
    <name evidence="1" type="ORF">H8712_14885</name>
</gene>
<accession>A0ABR7PEL4</accession>
<sequence length="47" mass="5378">MKAKAFVGLFVFLASKGETKVMGFFDSHLQKIGRVVRKSEQAKYWNV</sequence>
<protein>
    <submittedName>
        <fullName evidence="1">Uncharacterized protein</fullName>
    </submittedName>
</protein>
<dbReference type="Proteomes" id="UP000661649">
    <property type="component" value="Unassembled WGS sequence"/>
</dbReference>
<evidence type="ECO:0000313" key="1">
    <source>
        <dbReference type="EMBL" id="MBC8629870.1"/>
    </source>
</evidence>
<reference evidence="1 2" key="1">
    <citation type="submission" date="2020-08" db="EMBL/GenBank/DDBJ databases">
        <title>Genome public.</title>
        <authorList>
            <person name="Liu C."/>
            <person name="Sun Q."/>
        </authorList>
    </citation>
    <scope>NUCLEOTIDE SEQUENCE [LARGE SCALE GENOMIC DNA]</scope>
    <source>
        <strain evidence="1 2">3_YM_SP_D4_24.mj</strain>
    </source>
</reference>
<evidence type="ECO:0000313" key="2">
    <source>
        <dbReference type="Proteomes" id="UP000661649"/>
    </source>
</evidence>
<dbReference type="EMBL" id="JACRTP010000009">
    <property type="protein sequence ID" value="MBC8629870.1"/>
    <property type="molecule type" value="Genomic_DNA"/>
</dbReference>
<proteinExistence type="predicted"/>
<organism evidence="1 2">
    <name type="scientific">Blautia stercoris</name>
    <dbReference type="NCBI Taxonomy" id="871664"/>
    <lineage>
        <taxon>Bacteria</taxon>
        <taxon>Bacillati</taxon>
        <taxon>Bacillota</taxon>
        <taxon>Clostridia</taxon>
        <taxon>Lachnospirales</taxon>
        <taxon>Lachnospiraceae</taxon>
        <taxon>Blautia</taxon>
    </lineage>
</organism>
<keyword evidence="2" id="KW-1185">Reference proteome</keyword>